<feature type="compositionally biased region" description="Basic and acidic residues" evidence="1">
    <location>
        <begin position="45"/>
        <end position="55"/>
    </location>
</feature>
<accession>A0A7W0C6P9</accession>
<dbReference type="Proteomes" id="UP000525298">
    <property type="component" value="Unassembled WGS sequence"/>
</dbReference>
<comment type="caution">
    <text evidence="2">The sequence shown here is derived from an EMBL/GenBank/DDBJ whole genome shotgun (WGS) entry which is preliminary data.</text>
</comment>
<evidence type="ECO:0000313" key="2">
    <source>
        <dbReference type="EMBL" id="MBA2880198.1"/>
    </source>
</evidence>
<keyword evidence="3" id="KW-1185">Reference proteome</keyword>
<organism evidence="2 3">
    <name type="scientific">Desulfosalsimonas propionicica</name>
    <dbReference type="NCBI Taxonomy" id="332175"/>
    <lineage>
        <taxon>Bacteria</taxon>
        <taxon>Pseudomonadati</taxon>
        <taxon>Thermodesulfobacteriota</taxon>
        <taxon>Desulfobacteria</taxon>
        <taxon>Desulfobacterales</taxon>
        <taxon>Desulfosalsimonadaceae</taxon>
        <taxon>Desulfosalsimonas</taxon>
    </lineage>
</organism>
<sequence length="97" mass="10906">MAAELIEIALLEADPERVLYWFDRLPERKYDRPGVDNNEVAEAKAKISAETERETCLQNPADGGSRQPGGRTHYKKASSLKKTRVCQNKYGPATEVK</sequence>
<dbReference type="AlphaFoldDB" id="A0A7W0C6P9"/>
<feature type="region of interest" description="Disordered" evidence="1">
    <location>
        <begin position="45"/>
        <end position="80"/>
    </location>
</feature>
<gene>
    <name evidence="2" type="ORF">HNR65_000505</name>
</gene>
<name>A0A7W0C6P9_9BACT</name>
<evidence type="ECO:0000256" key="1">
    <source>
        <dbReference type="SAM" id="MobiDB-lite"/>
    </source>
</evidence>
<reference evidence="2 3" key="1">
    <citation type="submission" date="2020-07" db="EMBL/GenBank/DDBJ databases">
        <title>Genomic Encyclopedia of Type Strains, Phase IV (KMG-IV): sequencing the most valuable type-strain genomes for metagenomic binning, comparative biology and taxonomic classification.</title>
        <authorList>
            <person name="Goeker M."/>
        </authorList>
    </citation>
    <scope>NUCLEOTIDE SEQUENCE [LARGE SCALE GENOMIC DNA]</scope>
    <source>
        <strain evidence="2 3">DSM 17721</strain>
    </source>
</reference>
<dbReference type="RefSeq" id="WP_181549857.1">
    <property type="nucleotide sequence ID" value="NZ_JACDUS010000001.1"/>
</dbReference>
<proteinExistence type="predicted"/>
<evidence type="ECO:0000313" key="3">
    <source>
        <dbReference type="Proteomes" id="UP000525298"/>
    </source>
</evidence>
<protein>
    <submittedName>
        <fullName evidence="2">Uncharacterized protein</fullName>
    </submittedName>
</protein>
<dbReference type="EMBL" id="JACDUS010000001">
    <property type="protein sequence ID" value="MBA2880198.1"/>
    <property type="molecule type" value="Genomic_DNA"/>
</dbReference>